<evidence type="ECO:0000256" key="8">
    <source>
        <dbReference type="ARBA" id="ARBA00022840"/>
    </source>
</evidence>
<sequence length="177" mass="19529">MSQRSRPNVLVTGTPGVGKTTMCELLAEEAGMKHINFGSILLEGGFNAGYNAEFDTHDVTEENLADACDSIEAAMGEGGVILDYASCDYFPERWFDLVVVLVAETNSLFPRLEARGYSKKKVTENMQAEIFQVVLQDAYELYPNVRKETLTSNTVDEMQENIASIQQMLQEVGSAAK</sequence>
<dbReference type="EC" id="2.7.4.3" evidence="10"/>
<dbReference type="GO" id="GO:0005634">
    <property type="term" value="C:nucleus"/>
    <property type="evidence" value="ECO:0007669"/>
    <property type="project" value="UniProtKB-SubCell"/>
</dbReference>
<evidence type="ECO:0000256" key="3">
    <source>
        <dbReference type="ARBA" id="ARBA00022517"/>
    </source>
</evidence>
<dbReference type="OrthoDB" id="10251185at2759"/>
<dbReference type="STRING" id="461836.A0A0L0DFT2"/>
<dbReference type="AlphaFoldDB" id="A0A0L0DFT2"/>
<comment type="function">
    <text evidence="10">Broad-specificity nucleoside monophosphate (NMP) kinase that catalyzes the reversible transfer of the terminal phosphate group between nucleoside triphosphates and monophosphates. Has also ATPase activity. Involved in the late cytoplasmic maturation steps of the 40S ribosomal particles, specifically 18S rRNA maturation. While NMP activity is not required for ribosome maturation, ATPase activity is. Associates transiently with small ribosomal subunit protein uS11. ATP hydrolysis breaks the interaction with uS11. May temporarily remove uS11 from the ribosome to enable a conformational change of the ribosomal RNA that is needed for the final maturation step of the small ribosomal subunit. Its NMP activity may have a role in nuclear energy homeostasis.</text>
</comment>
<dbReference type="GO" id="GO:0006364">
    <property type="term" value="P:rRNA processing"/>
    <property type="evidence" value="ECO:0007669"/>
    <property type="project" value="UniProtKB-KW"/>
</dbReference>
<feature type="region of interest" description="NMPbind" evidence="10">
    <location>
        <begin position="36"/>
        <end position="59"/>
    </location>
</feature>
<feature type="binding site" evidence="10">
    <location>
        <position position="20"/>
    </location>
    <ligand>
        <name>ATP</name>
        <dbReference type="ChEBI" id="CHEBI:30616"/>
    </ligand>
</feature>
<evidence type="ECO:0000256" key="1">
    <source>
        <dbReference type="ARBA" id="ARBA00000582"/>
    </source>
</evidence>
<keyword evidence="5 10" id="KW-0808">Transferase</keyword>
<dbReference type="GO" id="GO:0016887">
    <property type="term" value="F:ATP hydrolysis activity"/>
    <property type="evidence" value="ECO:0007669"/>
    <property type="project" value="UniProtKB-UniRule"/>
</dbReference>
<keyword evidence="9 10" id="KW-0539">Nucleus</keyword>
<dbReference type="SUPFAM" id="SSF52540">
    <property type="entry name" value="P-loop containing nucleoside triphosphate hydrolases"/>
    <property type="match status" value="1"/>
</dbReference>
<dbReference type="EMBL" id="GL349460">
    <property type="protein sequence ID" value="KNC50178.1"/>
    <property type="molecule type" value="Genomic_DNA"/>
</dbReference>
<keyword evidence="6 10" id="KW-0547">Nucleotide-binding</keyword>
<keyword evidence="12" id="KW-1185">Reference proteome</keyword>
<dbReference type="HAMAP" id="MF_00039">
    <property type="entry name" value="Adenylate_kinase_AK6"/>
    <property type="match status" value="1"/>
</dbReference>
<dbReference type="RefSeq" id="XP_013757016.1">
    <property type="nucleotide sequence ID" value="XM_013901562.1"/>
</dbReference>
<keyword evidence="4 10" id="KW-0698">rRNA processing</keyword>
<feature type="binding site" evidence="10">
    <location>
        <position position="16"/>
    </location>
    <ligand>
        <name>ATP</name>
        <dbReference type="ChEBI" id="CHEBI:30616"/>
    </ligand>
</feature>
<keyword evidence="2 10" id="KW-0963">Cytoplasm</keyword>
<dbReference type="OMA" id="QCEIFGT"/>
<feature type="binding site" evidence="10">
    <location>
        <position position="115"/>
    </location>
    <ligand>
        <name>ATP</name>
        <dbReference type="ChEBI" id="CHEBI:30616"/>
    </ligand>
</feature>
<comment type="similarity">
    <text evidence="10">Belongs to the adenylate kinase family. AK6 subfamily.</text>
</comment>
<evidence type="ECO:0000256" key="10">
    <source>
        <dbReference type="HAMAP-Rule" id="MF_03173"/>
    </source>
</evidence>
<name>A0A0L0DFT2_THETB</name>
<comment type="subcellular location">
    <subcellularLocation>
        <location evidence="10">Cytoplasm</location>
    </subcellularLocation>
    <subcellularLocation>
        <location evidence="10">Nucleus</location>
    </subcellularLocation>
</comment>
<keyword evidence="3 10" id="KW-0690">Ribosome biogenesis</keyword>
<dbReference type="PANTHER" id="PTHR12595:SF0">
    <property type="entry name" value="ADENYLATE KINASE ISOENZYME 6"/>
    <property type="match status" value="1"/>
</dbReference>
<evidence type="ECO:0000313" key="11">
    <source>
        <dbReference type="EMBL" id="KNC50178.1"/>
    </source>
</evidence>
<accession>A0A0L0DFT2</accession>
<comment type="catalytic activity">
    <reaction evidence="1 10">
        <text>AMP + ATP = 2 ADP</text>
        <dbReference type="Rhea" id="RHEA:12973"/>
        <dbReference type="ChEBI" id="CHEBI:30616"/>
        <dbReference type="ChEBI" id="CHEBI:456215"/>
        <dbReference type="ChEBI" id="CHEBI:456216"/>
        <dbReference type="EC" id="2.7.4.3"/>
    </reaction>
</comment>
<evidence type="ECO:0000256" key="6">
    <source>
        <dbReference type="ARBA" id="ARBA00022741"/>
    </source>
</evidence>
<dbReference type="Pfam" id="PF13238">
    <property type="entry name" value="AAA_18"/>
    <property type="match status" value="1"/>
</dbReference>
<evidence type="ECO:0000313" key="12">
    <source>
        <dbReference type="Proteomes" id="UP000054408"/>
    </source>
</evidence>
<dbReference type="GeneID" id="25565505"/>
<dbReference type="Gene3D" id="3.40.50.300">
    <property type="entry name" value="P-loop containing nucleotide triphosphate hydrolases"/>
    <property type="match status" value="1"/>
</dbReference>
<evidence type="ECO:0000256" key="4">
    <source>
        <dbReference type="ARBA" id="ARBA00022552"/>
    </source>
</evidence>
<proteinExistence type="inferred from homology"/>
<dbReference type="InterPro" id="IPR027417">
    <property type="entry name" value="P-loop_NTPase"/>
</dbReference>
<protein>
    <recommendedName>
        <fullName evidence="10">Adenylate kinase isoenzyme 6 homolog</fullName>
        <shortName evidence="10">AK6</shortName>
        <ecNumber evidence="10">2.7.4.3</ecNumber>
    </recommendedName>
    <alternativeName>
        <fullName evidence="10">Dual activity adenylate kinase/ATPase</fullName>
        <shortName evidence="10">AK/ATPase</shortName>
    </alternativeName>
</protein>
<keyword evidence="7 10" id="KW-0418">Kinase</keyword>
<gene>
    <name evidence="11" type="ORF">AMSG_06318</name>
</gene>
<dbReference type="GO" id="GO:0042274">
    <property type="term" value="P:ribosomal small subunit biogenesis"/>
    <property type="evidence" value="ECO:0007669"/>
    <property type="project" value="UniProtKB-UniRule"/>
</dbReference>
<feature type="binding site" evidence="10">
    <location>
        <position position="18"/>
    </location>
    <ligand>
        <name>ATP</name>
        <dbReference type="ChEBI" id="CHEBI:30616"/>
    </ligand>
</feature>
<dbReference type="GO" id="GO:0004017">
    <property type="term" value="F:AMP kinase activity"/>
    <property type="evidence" value="ECO:0007669"/>
    <property type="project" value="UniProtKB-UniRule"/>
</dbReference>
<feature type="binding site" evidence="10">
    <location>
        <position position="19"/>
    </location>
    <ligand>
        <name>ATP</name>
        <dbReference type="ChEBI" id="CHEBI:30616"/>
    </ligand>
</feature>
<comment type="catalytic activity">
    <reaction evidence="10">
        <text>ATP + H2O = ADP + phosphate + H(+)</text>
        <dbReference type="Rhea" id="RHEA:13065"/>
        <dbReference type="ChEBI" id="CHEBI:15377"/>
        <dbReference type="ChEBI" id="CHEBI:15378"/>
        <dbReference type="ChEBI" id="CHEBI:30616"/>
        <dbReference type="ChEBI" id="CHEBI:43474"/>
        <dbReference type="ChEBI" id="CHEBI:456216"/>
    </reaction>
</comment>
<dbReference type="Proteomes" id="UP000054408">
    <property type="component" value="Unassembled WGS sequence"/>
</dbReference>
<evidence type="ECO:0000256" key="7">
    <source>
        <dbReference type="ARBA" id="ARBA00022777"/>
    </source>
</evidence>
<dbReference type="eggNOG" id="KOG3347">
    <property type="taxonomic scope" value="Eukaryota"/>
</dbReference>
<feature type="region of interest" description="LID" evidence="10">
    <location>
        <begin position="114"/>
        <end position="124"/>
    </location>
</feature>
<comment type="caution">
    <text evidence="10">Lacks conserved residue(s) required for the propagation of feature annotation.</text>
</comment>
<keyword evidence="8 10" id="KW-0067">ATP-binding</keyword>
<dbReference type="InterPro" id="IPR020618">
    <property type="entry name" value="Adenyl_kinase_AK6"/>
</dbReference>
<comment type="subunit">
    <text evidence="10">Interacts with small ribosomal subunit protein uS11. Not a structural component of 43S pre-ribosomes, but transiently interacts with them by binding to uS11.</text>
</comment>
<dbReference type="FunFam" id="3.40.50.300:FF:000372">
    <property type="entry name" value="Adenylate kinase isoenzyme 6 homolog"/>
    <property type="match status" value="1"/>
</dbReference>
<evidence type="ECO:0000256" key="5">
    <source>
        <dbReference type="ARBA" id="ARBA00022679"/>
    </source>
</evidence>
<dbReference type="GO" id="GO:0005737">
    <property type="term" value="C:cytoplasm"/>
    <property type="evidence" value="ECO:0007669"/>
    <property type="project" value="UniProtKB-SubCell"/>
</dbReference>
<organism evidence="11 12">
    <name type="scientific">Thecamonas trahens ATCC 50062</name>
    <dbReference type="NCBI Taxonomy" id="461836"/>
    <lineage>
        <taxon>Eukaryota</taxon>
        <taxon>Apusozoa</taxon>
        <taxon>Apusomonadida</taxon>
        <taxon>Apusomonadidae</taxon>
        <taxon>Thecamonas</taxon>
    </lineage>
</organism>
<feature type="binding site" evidence="10">
    <location>
        <position position="21"/>
    </location>
    <ligand>
        <name>ATP</name>
        <dbReference type="ChEBI" id="CHEBI:30616"/>
    </ligand>
</feature>
<evidence type="ECO:0000256" key="9">
    <source>
        <dbReference type="ARBA" id="ARBA00023242"/>
    </source>
</evidence>
<reference evidence="11 12" key="1">
    <citation type="submission" date="2010-05" db="EMBL/GenBank/DDBJ databases">
        <title>The Genome Sequence of Thecamonas trahens ATCC 50062.</title>
        <authorList>
            <consortium name="The Broad Institute Genome Sequencing Platform"/>
            <person name="Russ C."/>
            <person name="Cuomo C."/>
            <person name="Shea T."/>
            <person name="Young S.K."/>
            <person name="Zeng Q."/>
            <person name="Koehrsen M."/>
            <person name="Haas B."/>
            <person name="Borodovsky M."/>
            <person name="Guigo R."/>
            <person name="Alvarado L."/>
            <person name="Berlin A."/>
            <person name="Bochicchio J."/>
            <person name="Borenstein D."/>
            <person name="Chapman S."/>
            <person name="Chen Z."/>
            <person name="Freedman E."/>
            <person name="Gellesch M."/>
            <person name="Goldberg J."/>
            <person name="Griggs A."/>
            <person name="Gujja S."/>
            <person name="Heilman E."/>
            <person name="Heiman D."/>
            <person name="Hepburn T."/>
            <person name="Howarth C."/>
            <person name="Jen D."/>
            <person name="Larson L."/>
            <person name="Mehta T."/>
            <person name="Park D."/>
            <person name="Pearson M."/>
            <person name="Roberts A."/>
            <person name="Saif S."/>
            <person name="Shenoy N."/>
            <person name="Sisk P."/>
            <person name="Stolte C."/>
            <person name="Sykes S."/>
            <person name="Thomson T."/>
            <person name="Walk T."/>
            <person name="White J."/>
            <person name="Yandava C."/>
            <person name="Burger G."/>
            <person name="Gray M.W."/>
            <person name="Holland P.W.H."/>
            <person name="King N."/>
            <person name="Lang F.B.F."/>
            <person name="Roger A.J."/>
            <person name="Ruiz-Trillo I."/>
            <person name="Lander E."/>
            <person name="Nusbaum C."/>
        </authorList>
    </citation>
    <scope>NUCLEOTIDE SEQUENCE [LARGE SCALE GENOMIC DNA]</scope>
    <source>
        <strain evidence="11 12">ATCC 50062</strain>
    </source>
</reference>
<dbReference type="PANTHER" id="PTHR12595">
    <property type="entry name" value="POS9-ACTIVATING FACTOR FAP7-RELATED"/>
    <property type="match status" value="1"/>
</dbReference>
<evidence type="ECO:0000256" key="2">
    <source>
        <dbReference type="ARBA" id="ARBA00022490"/>
    </source>
</evidence>
<dbReference type="GO" id="GO:0005524">
    <property type="term" value="F:ATP binding"/>
    <property type="evidence" value="ECO:0007669"/>
    <property type="project" value="UniProtKB-KW"/>
</dbReference>